<dbReference type="RefSeq" id="WP_103554471.1">
    <property type="nucleotide sequence ID" value="NZ_KZ627002.1"/>
</dbReference>
<organism evidence="2 3">
    <name type="scientific">Streptomyces populi</name>
    <dbReference type="NCBI Taxonomy" id="2058924"/>
    <lineage>
        <taxon>Bacteria</taxon>
        <taxon>Bacillati</taxon>
        <taxon>Actinomycetota</taxon>
        <taxon>Actinomycetes</taxon>
        <taxon>Kitasatosporales</taxon>
        <taxon>Streptomycetaceae</taxon>
        <taxon>Streptomyces</taxon>
    </lineage>
</organism>
<dbReference type="GO" id="GO:0003677">
    <property type="term" value="F:DNA binding"/>
    <property type="evidence" value="ECO:0007669"/>
    <property type="project" value="InterPro"/>
</dbReference>
<dbReference type="Pfam" id="PF01381">
    <property type="entry name" value="HTH_3"/>
    <property type="match status" value="1"/>
</dbReference>
<gene>
    <name evidence="2" type="ORF">CW362_39780</name>
</gene>
<dbReference type="SUPFAM" id="SSF47413">
    <property type="entry name" value="lambda repressor-like DNA-binding domains"/>
    <property type="match status" value="1"/>
</dbReference>
<sequence>MAPTRTPEDWARLGEWIAARRKHLGLDQRQLGEAAGVSENTISNYERGRVPARGKVPAGYYRVEKALQFAKGSIDAILDGQNPGFEVEGPVSDRMALLSPEEIENPLLAAVAARVGEAMEMSVGVTMFLDLAHRWNAPPEVIERFKEAHDDLFGSLFEKGSGPPEVQRWHEAVAAGEVSPSILEEKRPDLGWAALVLNPEELEQPDSIGDILRKECMRRGIDQEELARLAQVPKRIANLILADRYDFPGAFMHAPVYIRLLANALELDPAPLLEQFEEKHAQDLEVGEG</sequence>
<protein>
    <recommendedName>
        <fullName evidence="1">HTH cro/C1-type domain-containing protein</fullName>
    </recommendedName>
</protein>
<dbReference type="CDD" id="cd00093">
    <property type="entry name" value="HTH_XRE"/>
    <property type="match status" value="1"/>
</dbReference>
<comment type="caution">
    <text evidence="2">The sequence shown here is derived from an EMBL/GenBank/DDBJ whole genome shotgun (WGS) entry which is preliminary data.</text>
</comment>
<dbReference type="SMART" id="SM00530">
    <property type="entry name" value="HTH_XRE"/>
    <property type="match status" value="2"/>
</dbReference>
<dbReference type="EMBL" id="PJOS01000164">
    <property type="protein sequence ID" value="PKT67556.1"/>
    <property type="molecule type" value="Genomic_DNA"/>
</dbReference>
<dbReference type="InterPro" id="IPR010982">
    <property type="entry name" value="Lambda_DNA-bd_dom_sf"/>
</dbReference>
<dbReference type="InterPro" id="IPR001387">
    <property type="entry name" value="Cro/C1-type_HTH"/>
</dbReference>
<evidence type="ECO:0000313" key="3">
    <source>
        <dbReference type="Proteomes" id="UP000236178"/>
    </source>
</evidence>
<accession>A0A2I0SC98</accession>
<reference evidence="2 3" key="1">
    <citation type="submission" date="2017-12" db="EMBL/GenBank/DDBJ databases">
        <title>Streptomyces populusis sp. nov., a novel endophytic actinobacterium isolated from stems of Populus adenopoda Maxim.</title>
        <authorList>
            <person name="Wang Z."/>
        </authorList>
    </citation>
    <scope>NUCLEOTIDE SEQUENCE [LARGE SCALE GENOMIC DNA]</scope>
    <source>
        <strain evidence="2 3">A249</strain>
    </source>
</reference>
<keyword evidence="3" id="KW-1185">Reference proteome</keyword>
<dbReference type="Gene3D" id="1.10.260.40">
    <property type="entry name" value="lambda repressor-like DNA-binding domains"/>
    <property type="match status" value="2"/>
</dbReference>
<name>A0A2I0SC98_9ACTN</name>
<dbReference type="PROSITE" id="PS50943">
    <property type="entry name" value="HTH_CROC1"/>
    <property type="match status" value="1"/>
</dbReference>
<evidence type="ECO:0000259" key="1">
    <source>
        <dbReference type="PROSITE" id="PS50943"/>
    </source>
</evidence>
<dbReference type="Proteomes" id="UP000236178">
    <property type="component" value="Unassembled WGS sequence"/>
</dbReference>
<dbReference type="OrthoDB" id="1768373at2"/>
<dbReference type="AlphaFoldDB" id="A0A2I0SC98"/>
<proteinExistence type="predicted"/>
<evidence type="ECO:0000313" key="2">
    <source>
        <dbReference type="EMBL" id="PKT67556.1"/>
    </source>
</evidence>
<feature type="domain" description="HTH cro/C1-type" evidence="1">
    <location>
        <begin position="17"/>
        <end position="49"/>
    </location>
</feature>